<feature type="compositionally biased region" description="Polar residues" evidence="1">
    <location>
        <begin position="31"/>
        <end position="44"/>
    </location>
</feature>
<gene>
    <name evidence="2" type="ORF">MARPO_0008s0211</name>
</gene>
<dbReference type="Proteomes" id="UP000244005">
    <property type="component" value="Unassembled WGS sequence"/>
</dbReference>
<evidence type="ECO:0000313" key="3">
    <source>
        <dbReference type="Proteomes" id="UP000244005"/>
    </source>
</evidence>
<dbReference type="AlphaFoldDB" id="A0A2R6XMY9"/>
<feature type="compositionally biased region" description="Basic and acidic residues" evidence="1">
    <location>
        <begin position="95"/>
        <end position="112"/>
    </location>
</feature>
<accession>A0A2R6XMY9</accession>
<feature type="region of interest" description="Disordered" evidence="1">
    <location>
        <begin position="27"/>
        <end position="122"/>
    </location>
</feature>
<feature type="compositionally biased region" description="Polar residues" evidence="1">
    <location>
        <begin position="73"/>
        <end position="85"/>
    </location>
</feature>
<name>A0A2R6XMY9_MARPO</name>
<organism evidence="2 3">
    <name type="scientific">Marchantia polymorpha</name>
    <name type="common">Common liverwort</name>
    <name type="synonym">Marchantia aquatica</name>
    <dbReference type="NCBI Taxonomy" id="3197"/>
    <lineage>
        <taxon>Eukaryota</taxon>
        <taxon>Viridiplantae</taxon>
        <taxon>Streptophyta</taxon>
        <taxon>Embryophyta</taxon>
        <taxon>Marchantiophyta</taxon>
        <taxon>Marchantiopsida</taxon>
        <taxon>Marchantiidae</taxon>
        <taxon>Marchantiales</taxon>
        <taxon>Marchantiaceae</taxon>
        <taxon>Marchantia</taxon>
    </lineage>
</organism>
<proteinExistence type="predicted"/>
<reference evidence="3" key="1">
    <citation type="journal article" date="2017" name="Cell">
        <title>Insights into land plant evolution garnered from the Marchantia polymorpha genome.</title>
        <authorList>
            <person name="Bowman J.L."/>
            <person name="Kohchi T."/>
            <person name="Yamato K.T."/>
            <person name="Jenkins J."/>
            <person name="Shu S."/>
            <person name="Ishizaki K."/>
            <person name="Yamaoka S."/>
            <person name="Nishihama R."/>
            <person name="Nakamura Y."/>
            <person name="Berger F."/>
            <person name="Adam C."/>
            <person name="Aki S.S."/>
            <person name="Althoff F."/>
            <person name="Araki T."/>
            <person name="Arteaga-Vazquez M.A."/>
            <person name="Balasubrmanian S."/>
            <person name="Barry K."/>
            <person name="Bauer D."/>
            <person name="Boehm C.R."/>
            <person name="Briginshaw L."/>
            <person name="Caballero-Perez J."/>
            <person name="Catarino B."/>
            <person name="Chen F."/>
            <person name="Chiyoda S."/>
            <person name="Chovatia M."/>
            <person name="Davies K.M."/>
            <person name="Delmans M."/>
            <person name="Demura T."/>
            <person name="Dierschke T."/>
            <person name="Dolan L."/>
            <person name="Dorantes-Acosta A.E."/>
            <person name="Eklund D.M."/>
            <person name="Florent S.N."/>
            <person name="Flores-Sandoval E."/>
            <person name="Fujiyama A."/>
            <person name="Fukuzawa H."/>
            <person name="Galik B."/>
            <person name="Grimanelli D."/>
            <person name="Grimwood J."/>
            <person name="Grossniklaus U."/>
            <person name="Hamada T."/>
            <person name="Haseloff J."/>
            <person name="Hetherington A.J."/>
            <person name="Higo A."/>
            <person name="Hirakawa Y."/>
            <person name="Hundley H.N."/>
            <person name="Ikeda Y."/>
            <person name="Inoue K."/>
            <person name="Inoue S.I."/>
            <person name="Ishida S."/>
            <person name="Jia Q."/>
            <person name="Kakita M."/>
            <person name="Kanazawa T."/>
            <person name="Kawai Y."/>
            <person name="Kawashima T."/>
            <person name="Kennedy M."/>
            <person name="Kinose K."/>
            <person name="Kinoshita T."/>
            <person name="Kohara Y."/>
            <person name="Koide E."/>
            <person name="Komatsu K."/>
            <person name="Kopischke S."/>
            <person name="Kubo M."/>
            <person name="Kyozuka J."/>
            <person name="Lagercrantz U."/>
            <person name="Lin S.S."/>
            <person name="Lindquist E."/>
            <person name="Lipzen A.M."/>
            <person name="Lu C.W."/>
            <person name="De Luna E."/>
            <person name="Martienssen R.A."/>
            <person name="Minamino N."/>
            <person name="Mizutani M."/>
            <person name="Mizutani M."/>
            <person name="Mochizuki N."/>
            <person name="Monte I."/>
            <person name="Mosher R."/>
            <person name="Nagasaki H."/>
            <person name="Nakagami H."/>
            <person name="Naramoto S."/>
            <person name="Nishitani K."/>
            <person name="Ohtani M."/>
            <person name="Okamoto T."/>
            <person name="Okumura M."/>
            <person name="Phillips J."/>
            <person name="Pollak B."/>
            <person name="Reinders A."/>
            <person name="Rovekamp M."/>
            <person name="Sano R."/>
            <person name="Sawa S."/>
            <person name="Schmid M.W."/>
            <person name="Shirakawa M."/>
            <person name="Solano R."/>
            <person name="Spunde A."/>
            <person name="Suetsugu N."/>
            <person name="Sugano S."/>
            <person name="Sugiyama A."/>
            <person name="Sun R."/>
            <person name="Suzuki Y."/>
            <person name="Takenaka M."/>
            <person name="Takezawa D."/>
            <person name="Tomogane H."/>
            <person name="Tsuzuki M."/>
            <person name="Ueda T."/>
            <person name="Umeda M."/>
            <person name="Ward J.M."/>
            <person name="Watanabe Y."/>
            <person name="Yazaki K."/>
            <person name="Yokoyama R."/>
            <person name="Yoshitake Y."/>
            <person name="Yotsui I."/>
            <person name="Zachgo S."/>
            <person name="Schmutz J."/>
        </authorList>
    </citation>
    <scope>NUCLEOTIDE SEQUENCE [LARGE SCALE GENOMIC DNA]</scope>
    <source>
        <strain evidence="3">Tak-1</strain>
    </source>
</reference>
<sequence length="197" mass="22054">MSQWEQQWLPAGYDRAPYLSLKGSNKRLRKTQGNFGLQTQSSPEPGQPRATRLRLRLPGLPVGRDSQRRHASQAVSRSVGQPASRSTKRQLGNRGRVDCTRSKPNFETERRNRNTPRGELPSPLATAVDLRSASPPFCLSVQIGRWRTRDEVEPEGAVWPWGRPRGERWTQIVTCSTSWNSRAAAAARIEVGSDRGG</sequence>
<protein>
    <submittedName>
        <fullName evidence="2">Uncharacterized protein</fullName>
    </submittedName>
</protein>
<dbReference type="EMBL" id="KZ772680">
    <property type="protein sequence ID" value="PTQ47461.1"/>
    <property type="molecule type" value="Genomic_DNA"/>
</dbReference>
<evidence type="ECO:0000313" key="2">
    <source>
        <dbReference type="EMBL" id="PTQ47461.1"/>
    </source>
</evidence>
<keyword evidence="3" id="KW-1185">Reference proteome</keyword>
<evidence type="ECO:0000256" key="1">
    <source>
        <dbReference type="SAM" id="MobiDB-lite"/>
    </source>
</evidence>